<gene>
    <name evidence="2" type="ORF">APLA_LOCUS453</name>
</gene>
<evidence type="ECO:0000313" key="2">
    <source>
        <dbReference type="EMBL" id="CAB3220754.1"/>
    </source>
</evidence>
<dbReference type="EMBL" id="CADEBD010000038">
    <property type="protein sequence ID" value="CAB3220754.1"/>
    <property type="molecule type" value="Genomic_DNA"/>
</dbReference>
<dbReference type="AlphaFoldDB" id="A0A8S0YNH5"/>
<feature type="domain" description="MADF" evidence="1">
    <location>
        <begin position="9"/>
        <end position="48"/>
    </location>
</feature>
<reference evidence="2 3" key="1">
    <citation type="submission" date="2020-04" db="EMBL/GenBank/DDBJ databases">
        <authorList>
            <person name="Wallbank WR R."/>
            <person name="Pardo Diaz C."/>
            <person name="Kozak K."/>
            <person name="Martin S."/>
            <person name="Jiggins C."/>
            <person name="Moest M."/>
            <person name="Warren A I."/>
            <person name="Byers J.R.P. K."/>
            <person name="Montejo-Kovacevich G."/>
            <person name="Yen C E."/>
        </authorList>
    </citation>
    <scope>NUCLEOTIDE SEQUENCE [LARGE SCALE GENOMIC DNA]</scope>
</reference>
<proteinExistence type="predicted"/>
<protein>
    <recommendedName>
        <fullName evidence="1">MADF domain-containing protein</fullName>
    </recommendedName>
</protein>
<sequence length="168" mass="19023">MDVENNEVLIAMVFDRPALWDKKSKFYSSRKVVDKCRKEISLEMKQDDVVKPRVSRSKFASSFHADQDVSAVDCPSVHNNEFYASSSPINQDDDNGADVSKNANMELFQSPAKRCQKSYDDKILDIERRKLQILHFLQDLKGSEPVIKSSSAYDPVPIVSVAQPRSPV</sequence>
<dbReference type="Proteomes" id="UP000494256">
    <property type="component" value="Unassembled WGS sequence"/>
</dbReference>
<dbReference type="OrthoDB" id="7441167at2759"/>
<comment type="caution">
    <text evidence="2">The sequence shown here is derived from an EMBL/GenBank/DDBJ whole genome shotgun (WGS) entry which is preliminary data.</text>
</comment>
<organism evidence="2 3">
    <name type="scientific">Arctia plantaginis</name>
    <name type="common">Wood tiger moth</name>
    <name type="synonym">Phalaena plantaginis</name>
    <dbReference type="NCBI Taxonomy" id="874455"/>
    <lineage>
        <taxon>Eukaryota</taxon>
        <taxon>Metazoa</taxon>
        <taxon>Ecdysozoa</taxon>
        <taxon>Arthropoda</taxon>
        <taxon>Hexapoda</taxon>
        <taxon>Insecta</taxon>
        <taxon>Pterygota</taxon>
        <taxon>Neoptera</taxon>
        <taxon>Endopterygota</taxon>
        <taxon>Lepidoptera</taxon>
        <taxon>Glossata</taxon>
        <taxon>Ditrysia</taxon>
        <taxon>Noctuoidea</taxon>
        <taxon>Erebidae</taxon>
        <taxon>Arctiinae</taxon>
        <taxon>Arctia</taxon>
    </lineage>
</organism>
<dbReference type="Pfam" id="PF10545">
    <property type="entry name" value="MADF_DNA_bdg"/>
    <property type="match status" value="1"/>
</dbReference>
<evidence type="ECO:0000313" key="3">
    <source>
        <dbReference type="Proteomes" id="UP000494256"/>
    </source>
</evidence>
<evidence type="ECO:0000259" key="1">
    <source>
        <dbReference type="Pfam" id="PF10545"/>
    </source>
</evidence>
<name>A0A8S0YNH5_ARCPL</name>
<dbReference type="InterPro" id="IPR006578">
    <property type="entry name" value="MADF-dom"/>
</dbReference>
<accession>A0A8S0YNH5</accession>